<dbReference type="EMBL" id="CP002859">
    <property type="protein sequence ID" value="AEI46811.1"/>
    <property type="molecule type" value="Genomic_DNA"/>
</dbReference>
<dbReference type="KEGG" id="rsi:Runsl_0359"/>
<keyword evidence="2" id="KW-1185">Reference proteome</keyword>
<accession>A0A7U4E3V6</accession>
<sequence>MKYITNVGETIEGASTKQVVEALRDGSRFSSDETVDNFMRGFAYRHKTWSGIDVRWDTVENFMEDLTASGWWLRVE</sequence>
<evidence type="ECO:0000313" key="1">
    <source>
        <dbReference type="EMBL" id="AEI46811.1"/>
    </source>
</evidence>
<reference evidence="1 2" key="2">
    <citation type="journal article" date="2012" name="Stand. Genomic Sci.">
        <title>Complete genome sequence of the aquatic bacterium Runella slithyformis type strain (LSU 4(T)).</title>
        <authorList>
            <person name="Copeland A."/>
            <person name="Zhang X."/>
            <person name="Misra M."/>
            <person name="Lapidus A."/>
            <person name="Nolan M."/>
            <person name="Lucas S."/>
            <person name="Deshpande S."/>
            <person name="Cheng J.F."/>
            <person name="Tapia R."/>
            <person name="Goodwin L.A."/>
            <person name="Pitluck S."/>
            <person name="Liolios K."/>
            <person name="Pagani I."/>
            <person name="Ivanova N."/>
            <person name="Mikhailova N."/>
            <person name="Pati A."/>
            <person name="Chen A."/>
            <person name="Palaniappan K."/>
            <person name="Land M."/>
            <person name="Hauser L."/>
            <person name="Pan C."/>
            <person name="Jeffries C.D."/>
            <person name="Detter J.C."/>
            <person name="Brambilla E.M."/>
            <person name="Rohde M."/>
            <person name="Djao O.D."/>
            <person name="Goker M."/>
            <person name="Sikorski J."/>
            <person name="Tindall B.J."/>
            <person name="Woyke T."/>
            <person name="Bristow J."/>
            <person name="Eisen J.A."/>
            <person name="Markowitz V."/>
            <person name="Hugenholtz P."/>
            <person name="Kyrpides N.C."/>
            <person name="Klenk H.P."/>
            <person name="Mavromatis K."/>
        </authorList>
    </citation>
    <scope>NUCLEOTIDE SEQUENCE [LARGE SCALE GENOMIC DNA]</scope>
    <source>
        <strain evidence="2">ATCC 29530 / DSM 19594 / LMG 11500 / NCIMB 11436 / LSU 4</strain>
    </source>
</reference>
<gene>
    <name evidence="1" type="ordered locus">Runsl_0359</name>
</gene>
<dbReference type="RefSeq" id="WP_013926136.1">
    <property type="nucleotide sequence ID" value="NC_015703.1"/>
</dbReference>
<dbReference type="AlphaFoldDB" id="A0A7U4E3V6"/>
<dbReference type="Proteomes" id="UP000000493">
    <property type="component" value="Chromosome"/>
</dbReference>
<protein>
    <submittedName>
        <fullName evidence="1">Uncharacterized protein</fullName>
    </submittedName>
</protein>
<proteinExistence type="predicted"/>
<organism evidence="1 2">
    <name type="scientific">Runella slithyformis (strain ATCC 29530 / DSM 19594 / LMG 11500 / NCIMB 11436 / LSU 4)</name>
    <dbReference type="NCBI Taxonomy" id="761193"/>
    <lineage>
        <taxon>Bacteria</taxon>
        <taxon>Pseudomonadati</taxon>
        <taxon>Bacteroidota</taxon>
        <taxon>Cytophagia</taxon>
        <taxon>Cytophagales</taxon>
        <taxon>Spirosomataceae</taxon>
        <taxon>Runella</taxon>
    </lineage>
</organism>
<evidence type="ECO:0000313" key="2">
    <source>
        <dbReference type="Proteomes" id="UP000000493"/>
    </source>
</evidence>
<reference evidence="2" key="1">
    <citation type="submission" date="2011-06" db="EMBL/GenBank/DDBJ databases">
        <title>The complete genome of chromosome of Runella slithyformis DSM 19594.</title>
        <authorList>
            <consortium name="US DOE Joint Genome Institute (JGI-PGF)"/>
            <person name="Lucas S."/>
            <person name="Han J."/>
            <person name="Lapidus A."/>
            <person name="Bruce D."/>
            <person name="Goodwin L."/>
            <person name="Pitluck S."/>
            <person name="Peters L."/>
            <person name="Kyrpides N."/>
            <person name="Mavromatis K."/>
            <person name="Ivanova N."/>
            <person name="Ovchinnikova G."/>
            <person name="Zhang X."/>
            <person name="Misra M."/>
            <person name="Detter J.C."/>
            <person name="Tapia R."/>
            <person name="Han C."/>
            <person name="Land M."/>
            <person name="Hauser L."/>
            <person name="Markowitz V."/>
            <person name="Cheng J.-F."/>
            <person name="Hugenholtz P."/>
            <person name="Woyke T."/>
            <person name="Wu D."/>
            <person name="Tindall B."/>
            <person name="Faehrich R."/>
            <person name="Brambilla E."/>
            <person name="Klenk H.-P."/>
            <person name="Eisen J.A."/>
        </authorList>
    </citation>
    <scope>NUCLEOTIDE SEQUENCE [LARGE SCALE GENOMIC DNA]</scope>
    <source>
        <strain evidence="2">ATCC 29530 / DSM 19594 / LMG 11500 / NCIMB 11436 / LSU 4</strain>
    </source>
</reference>
<name>A0A7U4E3V6_RUNSL</name>